<dbReference type="Gene3D" id="1.10.600.10">
    <property type="entry name" value="Farnesyl Diphosphate Synthase"/>
    <property type="match status" value="1"/>
</dbReference>
<evidence type="ECO:0000256" key="7">
    <source>
        <dbReference type="ARBA" id="ARBA00022842"/>
    </source>
</evidence>
<dbReference type="PANTHER" id="PTHR43281:SF1">
    <property type="entry name" value="FARNESYL DIPHOSPHATE SYNTHASE"/>
    <property type="match status" value="1"/>
</dbReference>
<dbReference type="InterPro" id="IPR008949">
    <property type="entry name" value="Isoprenoid_synthase_dom_sf"/>
</dbReference>
<keyword evidence="7" id="KW-0460">Magnesium</keyword>
<dbReference type="SFLD" id="SFLDG01017">
    <property type="entry name" value="Polyprenyl_Transferase_Like"/>
    <property type="match status" value="1"/>
</dbReference>
<gene>
    <name evidence="13" type="primary">fps</name>
    <name evidence="13" type="ORF">LACPI_0933</name>
</gene>
<dbReference type="EC" id="2.5.1.10" evidence="3"/>
<dbReference type="GO" id="GO:0016114">
    <property type="term" value="P:terpenoid biosynthetic process"/>
    <property type="evidence" value="ECO:0007669"/>
    <property type="project" value="UniProtKB-ARBA"/>
</dbReference>
<evidence type="ECO:0000256" key="12">
    <source>
        <dbReference type="RuleBase" id="RU004466"/>
    </source>
</evidence>
<dbReference type="CDD" id="cd00685">
    <property type="entry name" value="Trans_IPPS_HT"/>
    <property type="match status" value="1"/>
</dbReference>
<dbReference type="EMBL" id="LN774769">
    <property type="protein sequence ID" value="CEN28133.1"/>
    <property type="molecule type" value="Genomic_DNA"/>
</dbReference>
<dbReference type="AlphaFoldDB" id="A0A0D6DW10"/>
<dbReference type="InterPro" id="IPR033749">
    <property type="entry name" value="Polyprenyl_synt_CS"/>
</dbReference>
<dbReference type="NCBIfam" id="NF045485">
    <property type="entry name" value="FPPsyn"/>
    <property type="match status" value="1"/>
</dbReference>
<dbReference type="PROSITE" id="PS00444">
    <property type="entry name" value="POLYPRENYL_SYNTHASE_2"/>
    <property type="match status" value="1"/>
</dbReference>
<dbReference type="FunFam" id="1.10.600.10:FF:000001">
    <property type="entry name" value="Geranylgeranyl diphosphate synthase"/>
    <property type="match status" value="1"/>
</dbReference>
<dbReference type="Proteomes" id="UP000033166">
    <property type="component" value="Chromosome I"/>
</dbReference>
<evidence type="ECO:0000313" key="14">
    <source>
        <dbReference type="Proteomes" id="UP000033166"/>
    </source>
</evidence>
<dbReference type="InterPro" id="IPR000092">
    <property type="entry name" value="Polyprenyl_synt"/>
</dbReference>
<dbReference type="PROSITE" id="PS00723">
    <property type="entry name" value="POLYPRENYL_SYNTHASE_1"/>
    <property type="match status" value="1"/>
</dbReference>
<evidence type="ECO:0000256" key="3">
    <source>
        <dbReference type="ARBA" id="ARBA00012439"/>
    </source>
</evidence>
<dbReference type="GO" id="GO:0046872">
    <property type="term" value="F:metal ion binding"/>
    <property type="evidence" value="ECO:0007669"/>
    <property type="project" value="UniProtKB-KW"/>
</dbReference>
<name>A0A0D6DW10_9LACT</name>
<comment type="cofactor">
    <cofactor evidence="1">
        <name>Mg(2+)</name>
        <dbReference type="ChEBI" id="CHEBI:18420"/>
    </cofactor>
</comment>
<keyword evidence="6" id="KW-0479">Metal-binding</keyword>
<dbReference type="PANTHER" id="PTHR43281">
    <property type="entry name" value="FARNESYL DIPHOSPHATE SYNTHASE"/>
    <property type="match status" value="1"/>
</dbReference>
<sequence length="297" mass="32358">MEQNKISMDNKTFLTDLTATFNTFYASETLVEHLTQSIQYSLNSGGKRIRPLFLLETLRGFGTTCTTAHFKVAAAVELIHTSSLIHDDLPAMDDDDFRRGQATNHKIYGEAQAILAGDALLLDPYLLLAESGLPAQDIVALVRELAYASGSHGMVAGQVLDMDGEQHTLTFEALKQIHALKTGRMLTFPFVAAGIIAHQPADVLVLLRALGEKVGQAFQIRDDILDVTATFDQLGKTPGKDITADKSTYVKLLGLSGAKAALAENLADATQLLTEISDQTQMTSDTILRQIERLRID</sequence>
<evidence type="ECO:0000256" key="11">
    <source>
        <dbReference type="ARBA" id="ARBA00049399"/>
    </source>
</evidence>
<organism evidence="13 14">
    <name type="scientific">Pseudolactococcus piscium MKFS47</name>
    <dbReference type="NCBI Taxonomy" id="297352"/>
    <lineage>
        <taxon>Bacteria</taxon>
        <taxon>Bacillati</taxon>
        <taxon>Bacillota</taxon>
        <taxon>Bacilli</taxon>
        <taxon>Lactobacillales</taxon>
        <taxon>Streptococcaceae</taxon>
        <taxon>Pseudolactococcus</taxon>
    </lineage>
</organism>
<evidence type="ECO:0000256" key="4">
    <source>
        <dbReference type="ARBA" id="ARBA00015100"/>
    </source>
</evidence>
<reference evidence="14" key="1">
    <citation type="submission" date="2015-01" db="EMBL/GenBank/DDBJ databases">
        <authorList>
            <person name="Andreevskaya M."/>
        </authorList>
    </citation>
    <scope>NUCLEOTIDE SEQUENCE [LARGE SCALE GENOMIC DNA]</scope>
    <source>
        <strain evidence="14">MKFS47</strain>
    </source>
</reference>
<dbReference type="GO" id="GO:0005737">
    <property type="term" value="C:cytoplasm"/>
    <property type="evidence" value="ECO:0007669"/>
    <property type="project" value="UniProtKB-ARBA"/>
</dbReference>
<evidence type="ECO:0000256" key="2">
    <source>
        <dbReference type="ARBA" id="ARBA00006706"/>
    </source>
</evidence>
<dbReference type="SFLD" id="SFLDS00005">
    <property type="entry name" value="Isoprenoid_Synthase_Type_I"/>
    <property type="match status" value="1"/>
</dbReference>
<protein>
    <recommendedName>
        <fullName evidence="4">Farnesyl diphosphate synthase</fullName>
        <ecNumber evidence="3">2.5.1.10</ecNumber>
    </recommendedName>
    <alternativeName>
        <fullName evidence="10">(2E,6E)-farnesyl diphosphate synthase</fullName>
    </alternativeName>
    <alternativeName>
        <fullName evidence="9">Geranyltranstransferase</fullName>
    </alternativeName>
</protein>
<dbReference type="Pfam" id="PF00348">
    <property type="entry name" value="polyprenyl_synt"/>
    <property type="match status" value="1"/>
</dbReference>
<comment type="similarity">
    <text evidence="2 12">Belongs to the FPP/GGPP synthase family.</text>
</comment>
<keyword evidence="5 12" id="KW-0808">Transferase</keyword>
<dbReference type="SUPFAM" id="SSF48576">
    <property type="entry name" value="Terpenoid synthases"/>
    <property type="match status" value="1"/>
</dbReference>
<dbReference type="STRING" id="1364.LP2241_20496"/>
<evidence type="ECO:0000256" key="8">
    <source>
        <dbReference type="ARBA" id="ARBA00023229"/>
    </source>
</evidence>
<evidence type="ECO:0000256" key="6">
    <source>
        <dbReference type="ARBA" id="ARBA00022723"/>
    </source>
</evidence>
<keyword evidence="8" id="KW-0414">Isoprene biosynthesis</keyword>
<accession>A0A0D6DW10</accession>
<dbReference type="KEGG" id="lpk:LACPI_0933"/>
<evidence type="ECO:0000256" key="1">
    <source>
        <dbReference type="ARBA" id="ARBA00001946"/>
    </source>
</evidence>
<evidence type="ECO:0000256" key="9">
    <source>
        <dbReference type="ARBA" id="ARBA00032380"/>
    </source>
</evidence>
<dbReference type="GO" id="GO:0004337">
    <property type="term" value="F:(2E,6E)-farnesyl diphosphate synthase activity"/>
    <property type="evidence" value="ECO:0007669"/>
    <property type="project" value="UniProtKB-EC"/>
</dbReference>
<evidence type="ECO:0000256" key="10">
    <source>
        <dbReference type="ARBA" id="ARBA00032873"/>
    </source>
</evidence>
<proteinExistence type="inferred from homology"/>
<dbReference type="InterPro" id="IPR053378">
    <property type="entry name" value="Prenyl_diphosphate_synthase"/>
</dbReference>
<comment type="catalytic activity">
    <reaction evidence="11">
        <text>isopentenyl diphosphate + (2E)-geranyl diphosphate = (2E,6E)-farnesyl diphosphate + diphosphate</text>
        <dbReference type="Rhea" id="RHEA:19361"/>
        <dbReference type="ChEBI" id="CHEBI:33019"/>
        <dbReference type="ChEBI" id="CHEBI:58057"/>
        <dbReference type="ChEBI" id="CHEBI:128769"/>
        <dbReference type="ChEBI" id="CHEBI:175763"/>
        <dbReference type="EC" id="2.5.1.10"/>
    </reaction>
</comment>
<dbReference type="HOGENOM" id="CLU_014015_0_1_9"/>
<evidence type="ECO:0000313" key="13">
    <source>
        <dbReference type="EMBL" id="CEN28133.1"/>
    </source>
</evidence>
<evidence type="ECO:0000256" key="5">
    <source>
        <dbReference type="ARBA" id="ARBA00022679"/>
    </source>
</evidence>